<reference evidence="2 3" key="1">
    <citation type="submission" date="2016-08" db="EMBL/GenBank/DDBJ databases">
        <authorList>
            <person name="Seilhamer J.J."/>
        </authorList>
    </citation>
    <scope>NUCLEOTIDE SEQUENCE [LARGE SCALE GENOMIC DNA]</scope>
    <source>
        <strain evidence="2 3">ANC 4874</strain>
    </source>
</reference>
<evidence type="ECO:0008006" key="4">
    <source>
        <dbReference type="Google" id="ProtNLM"/>
    </source>
</evidence>
<keyword evidence="1" id="KW-1133">Transmembrane helix</keyword>
<dbReference type="RefSeq" id="WP_092720889.1">
    <property type="nucleotide sequence ID" value="NZ_FMBK01000014.1"/>
</dbReference>
<dbReference type="InterPro" id="IPR025238">
    <property type="entry name" value="DUF4184"/>
</dbReference>
<proteinExistence type="predicted"/>
<name>A0A1C4GXY2_9GAMM</name>
<evidence type="ECO:0000313" key="2">
    <source>
        <dbReference type="EMBL" id="SCC73022.1"/>
    </source>
</evidence>
<feature type="transmembrane region" description="Helical" evidence="1">
    <location>
        <begin position="186"/>
        <end position="209"/>
    </location>
</feature>
<feature type="transmembrane region" description="Helical" evidence="1">
    <location>
        <begin position="229"/>
        <end position="247"/>
    </location>
</feature>
<organism evidence="2 3">
    <name type="scientific">Acinetobacter albensis</name>
    <dbReference type="NCBI Taxonomy" id="1673609"/>
    <lineage>
        <taxon>Bacteria</taxon>
        <taxon>Pseudomonadati</taxon>
        <taxon>Pseudomonadota</taxon>
        <taxon>Gammaproteobacteria</taxon>
        <taxon>Moraxellales</taxon>
        <taxon>Moraxellaceae</taxon>
        <taxon>Acinetobacter</taxon>
    </lineage>
</organism>
<accession>A0A1C4GXY2</accession>
<feature type="transmembrane region" description="Helical" evidence="1">
    <location>
        <begin position="21"/>
        <end position="39"/>
    </location>
</feature>
<keyword evidence="1" id="KW-0472">Membrane</keyword>
<dbReference type="EMBL" id="FMBK01000014">
    <property type="protein sequence ID" value="SCC73022.1"/>
    <property type="molecule type" value="Genomic_DNA"/>
</dbReference>
<dbReference type="Pfam" id="PF13803">
    <property type="entry name" value="DUF4184"/>
    <property type="match status" value="1"/>
</dbReference>
<feature type="transmembrane region" description="Helical" evidence="1">
    <location>
        <begin position="144"/>
        <end position="165"/>
    </location>
</feature>
<feature type="transmembrane region" description="Helical" evidence="1">
    <location>
        <begin position="98"/>
        <end position="116"/>
    </location>
</feature>
<dbReference type="Proteomes" id="UP000243661">
    <property type="component" value="Unassembled WGS sequence"/>
</dbReference>
<keyword evidence="1" id="KW-0812">Transmembrane</keyword>
<evidence type="ECO:0000256" key="1">
    <source>
        <dbReference type="SAM" id="Phobius"/>
    </source>
</evidence>
<evidence type="ECO:0000313" key="3">
    <source>
        <dbReference type="Proteomes" id="UP000243661"/>
    </source>
</evidence>
<dbReference type="OrthoDB" id="8481923at2"/>
<dbReference type="AlphaFoldDB" id="A0A1C4GXY2"/>
<feature type="transmembrane region" description="Helical" evidence="1">
    <location>
        <begin position="59"/>
        <end position="77"/>
    </location>
</feature>
<sequence>MPFTLSHAVLAPPLSKITGNILPIAALAIGCMVPDLIRLFSHDQGGHNHLWRSMIHPNLWIGLSFCLVWYLLYRPVLYRFLGIQHDLGIQSVCSAIKFSLGVMVAIVVGTATHIIWDGLTHVDFRTFAFKDFLSQNMVLFGQTYPVHLIFQIGSSILALPFLLWMSMQYYRRHQQHFPVSPQVKTFAVILLFFTVIAGCFSAWDYARYFSAAVWQSNLYFFTGKSINEFSQAALIVFSLGCLMFLFFDRDRRLG</sequence>
<protein>
    <recommendedName>
        <fullName evidence="4">Zinc dependent phospholipase C</fullName>
    </recommendedName>
</protein>
<gene>
    <name evidence="2" type="ORF">GA0116959_11463</name>
</gene>